<dbReference type="RefSeq" id="XP_060285351.1">
    <property type="nucleotide sequence ID" value="XM_060427374.1"/>
</dbReference>
<evidence type="ECO:0000256" key="5">
    <source>
        <dbReference type="ARBA" id="ARBA00022679"/>
    </source>
</evidence>
<evidence type="ECO:0000256" key="11">
    <source>
        <dbReference type="PIRSR" id="PIRSR038084-2"/>
    </source>
</evidence>
<dbReference type="InterPro" id="IPR037113">
    <property type="entry name" value="Hat1_N_sf"/>
</dbReference>
<dbReference type="Gene3D" id="3.40.630.30">
    <property type="match status" value="1"/>
</dbReference>
<dbReference type="GO" id="GO:0004402">
    <property type="term" value="F:histone acetyltransferase activity"/>
    <property type="evidence" value="ECO:0007669"/>
    <property type="project" value="UniProtKB-UniRule"/>
</dbReference>
<evidence type="ECO:0000256" key="7">
    <source>
        <dbReference type="ARBA" id="ARBA00023315"/>
    </source>
</evidence>
<protein>
    <recommendedName>
        <fullName evidence="4 9">Histone acetyltransferase type B catalytic subunit</fullName>
        <ecNumber evidence="3 9">2.3.1.48</ecNumber>
    </recommendedName>
</protein>
<comment type="similarity">
    <text evidence="2 9">Belongs to the HAT1 family.</text>
</comment>
<evidence type="ECO:0000313" key="16">
    <source>
        <dbReference type="Proteomes" id="UP001244011"/>
    </source>
</evidence>
<evidence type="ECO:0000256" key="3">
    <source>
        <dbReference type="ARBA" id="ARBA00013184"/>
    </source>
</evidence>
<dbReference type="PANTHER" id="PTHR12046">
    <property type="entry name" value="HISTONE ACETYLTRANSFERASE TYPE B CATALYTIC SUBUNIT"/>
    <property type="match status" value="1"/>
</dbReference>
<dbReference type="GO" id="GO:0000781">
    <property type="term" value="C:chromosome, telomeric region"/>
    <property type="evidence" value="ECO:0007669"/>
    <property type="project" value="GOC"/>
</dbReference>
<evidence type="ECO:0000256" key="1">
    <source>
        <dbReference type="ARBA" id="ARBA00004123"/>
    </source>
</evidence>
<dbReference type="GO" id="GO:0031509">
    <property type="term" value="P:subtelomeric heterochromatin formation"/>
    <property type="evidence" value="ECO:0007669"/>
    <property type="project" value="InterPro"/>
</dbReference>
<dbReference type="InterPro" id="IPR016181">
    <property type="entry name" value="Acyl_CoA_acyltransferase"/>
</dbReference>
<dbReference type="InterPro" id="IPR019467">
    <property type="entry name" value="Hat1_N"/>
</dbReference>
<organism evidence="15 16">
    <name type="scientific">Phialemonium atrogriseum</name>
    <dbReference type="NCBI Taxonomy" id="1093897"/>
    <lineage>
        <taxon>Eukaryota</taxon>
        <taxon>Fungi</taxon>
        <taxon>Dikarya</taxon>
        <taxon>Ascomycota</taxon>
        <taxon>Pezizomycotina</taxon>
        <taxon>Sordariomycetes</taxon>
        <taxon>Sordariomycetidae</taxon>
        <taxon>Cephalothecales</taxon>
        <taxon>Cephalothecaceae</taxon>
        <taxon>Phialemonium</taxon>
    </lineage>
</organism>
<dbReference type="Pfam" id="PF21184">
    <property type="entry name" value="HAT1_C_fung"/>
    <property type="match status" value="1"/>
</dbReference>
<sequence length="476" mass="54160">MSQSDDNWAANSNDALVVTLVTSSPTGSKTVTSFNPKFTYPIFGEDERIFGYQDLKINLRYNANDMRPNLAISFSKKFTAVGDTEPADIEGLLKPFLPQVAFQKEREFETAIQQVSPSWTPPGKLVLSYNTKDGTYEIWKGSLADPAIKQLVTRIQILVSLLIEAGMPIDTEGSDLDRWTVYFLYRKQPVRGETDQFSYMFAGYCTVYRFFLYQPPTPPPSPSEAAPAVKEDLDLGDGNFDLCELPCRSRISQFMVIPPFQGKGHGPKLYSSIFQDYLNHPQTVEITVEDPNEAFDDLRDLSDLTFLRTLPEFNELRLNTDLSIPKDGLVPRNIVVPETAEAVRRKFKIAPRQFARVLEMHFMSKLHDVVRPGISPERSAKGKATEKQQLEYKLWKLLVKQRLYRQNRDTLGQLELPVRIEKLQETLGSVEFEYARLLAMLEGRQQQETTGNHAAKRKLDETAETPESKKARVEDA</sequence>
<evidence type="ECO:0000256" key="6">
    <source>
        <dbReference type="ARBA" id="ARBA00023242"/>
    </source>
</evidence>
<keyword evidence="6 9" id="KW-0539">Nucleus</keyword>
<dbReference type="Gene3D" id="1.10.10.390">
    <property type="match status" value="1"/>
</dbReference>
<feature type="compositionally biased region" description="Basic and acidic residues" evidence="13">
    <location>
        <begin position="457"/>
        <end position="476"/>
    </location>
</feature>
<comment type="subcellular location">
    <subcellularLocation>
        <location evidence="9">Cytoplasm</location>
    </subcellularLocation>
    <subcellularLocation>
        <location evidence="1 9">Nucleus</location>
    </subcellularLocation>
</comment>
<feature type="region of interest" description="Disordered" evidence="13">
    <location>
        <begin position="446"/>
        <end position="476"/>
    </location>
</feature>
<dbReference type="InterPro" id="IPR017380">
    <property type="entry name" value="Hist_AcTrfase_B-typ_cat-su"/>
</dbReference>
<feature type="domain" description="Histone acetyl transferase HAT1 N-terminal" evidence="14">
    <location>
        <begin position="8"/>
        <end position="164"/>
    </location>
</feature>
<evidence type="ECO:0000256" key="12">
    <source>
        <dbReference type="PIRSR" id="PIRSR038084-3"/>
    </source>
</evidence>
<dbReference type="GO" id="GO:0005634">
    <property type="term" value="C:nucleus"/>
    <property type="evidence" value="ECO:0007669"/>
    <property type="project" value="UniProtKB-SubCell"/>
</dbReference>
<dbReference type="GO" id="GO:0042393">
    <property type="term" value="F:histone binding"/>
    <property type="evidence" value="ECO:0007669"/>
    <property type="project" value="InterPro"/>
</dbReference>
<dbReference type="EC" id="2.3.1.48" evidence="3 9"/>
<evidence type="ECO:0000256" key="9">
    <source>
        <dbReference type="PIRNR" id="PIRNR038084"/>
    </source>
</evidence>
<dbReference type="InterPro" id="IPR013523">
    <property type="entry name" value="Hist_AcTrfase_HAT1_C"/>
</dbReference>
<dbReference type="Pfam" id="PF10394">
    <property type="entry name" value="Hat1_N"/>
    <property type="match status" value="1"/>
</dbReference>
<evidence type="ECO:0000256" key="4">
    <source>
        <dbReference type="ARBA" id="ARBA00021268"/>
    </source>
</evidence>
<keyword evidence="7 9" id="KW-0012">Acyltransferase</keyword>
<feature type="region of interest" description="Interaction with histone H4 N-terminus" evidence="11">
    <location>
        <begin position="45"/>
        <end position="47"/>
    </location>
</feature>
<dbReference type="SUPFAM" id="SSF55729">
    <property type="entry name" value="Acyl-CoA N-acyltransferases (Nat)"/>
    <property type="match status" value="1"/>
</dbReference>
<name>A0AAJ0FNC1_9PEZI</name>
<keyword evidence="16" id="KW-1185">Reference proteome</keyword>
<evidence type="ECO:0000256" key="10">
    <source>
        <dbReference type="PIRSR" id="PIRSR038084-1"/>
    </source>
</evidence>
<evidence type="ECO:0000256" key="2">
    <source>
        <dbReference type="ARBA" id="ARBA00010543"/>
    </source>
</evidence>
<dbReference type="Proteomes" id="UP001244011">
    <property type="component" value="Unassembled WGS sequence"/>
</dbReference>
<dbReference type="EMBL" id="MU839003">
    <property type="protein sequence ID" value="KAK1769138.1"/>
    <property type="molecule type" value="Genomic_DNA"/>
</dbReference>
<dbReference type="Gene3D" id="3.90.360.10">
    <property type="entry name" value="Histone acetyl transferase 1 (HAT1), N-terminal domain"/>
    <property type="match status" value="1"/>
</dbReference>
<feature type="active site" description="Proton donor/acceptor" evidence="10">
    <location>
        <position position="289"/>
    </location>
</feature>
<evidence type="ECO:0000256" key="13">
    <source>
        <dbReference type="SAM" id="MobiDB-lite"/>
    </source>
</evidence>
<feature type="site" description="Interaction with histone H4 N-terminus" evidence="12">
    <location>
        <position position="179"/>
    </location>
</feature>
<feature type="region of interest" description="Interaction with histone H4 N-terminus" evidence="11">
    <location>
        <begin position="208"/>
        <end position="210"/>
    </location>
</feature>
<reference evidence="15" key="1">
    <citation type="submission" date="2023-06" db="EMBL/GenBank/DDBJ databases">
        <title>Genome-scale phylogeny and comparative genomics of the fungal order Sordariales.</title>
        <authorList>
            <consortium name="Lawrence Berkeley National Laboratory"/>
            <person name="Hensen N."/>
            <person name="Bonometti L."/>
            <person name="Westerberg I."/>
            <person name="Brannstrom I.O."/>
            <person name="Guillou S."/>
            <person name="Cros-Aarteil S."/>
            <person name="Calhoun S."/>
            <person name="Haridas S."/>
            <person name="Kuo A."/>
            <person name="Mondo S."/>
            <person name="Pangilinan J."/>
            <person name="Riley R."/>
            <person name="Labutti K."/>
            <person name="Andreopoulos B."/>
            <person name="Lipzen A."/>
            <person name="Chen C."/>
            <person name="Yanf M."/>
            <person name="Daum C."/>
            <person name="Ng V."/>
            <person name="Clum A."/>
            <person name="Steindorff A."/>
            <person name="Ohm R."/>
            <person name="Martin F."/>
            <person name="Silar P."/>
            <person name="Natvig D."/>
            <person name="Lalanne C."/>
            <person name="Gautier V."/>
            <person name="Ament-Velasquez S.L."/>
            <person name="Kruys A."/>
            <person name="Hutchinson M.I."/>
            <person name="Powell A.J."/>
            <person name="Barry K."/>
            <person name="Miller A.N."/>
            <person name="Grigoriev I.V."/>
            <person name="Debuchy R."/>
            <person name="Gladieux P."/>
            <person name="Thoren M.H."/>
            <person name="Johannesson H."/>
        </authorList>
    </citation>
    <scope>NUCLEOTIDE SEQUENCE</scope>
    <source>
        <strain evidence="15">8032-3</strain>
    </source>
</reference>
<evidence type="ECO:0000256" key="8">
    <source>
        <dbReference type="ARBA" id="ARBA00048017"/>
    </source>
</evidence>
<comment type="catalytic activity">
    <reaction evidence="8 9">
        <text>L-lysyl-[protein] + acetyl-CoA = N(6)-acetyl-L-lysyl-[protein] + CoA + H(+)</text>
        <dbReference type="Rhea" id="RHEA:45948"/>
        <dbReference type="Rhea" id="RHEA-COMP:9752"/>
        <dbReference type="Rhea" id="RHEA-COMP:10731"/>
        <dbReference type="ChEBI" id="CHEBI:15378"/>
        <dbReference type="ChEBI" id="CHEBI:29969"/>
        <dbReference type="ChEBI" id="CHEBI:57287"/>
        <dbReference type="ChEBI" id="CHEBI:57288"/>
        <dbReference type="ChEBI" id="CHEBI:61930"/>
        <dbReference type="EC" id="2.3.1.48"/>
    </reaction>
</comment>
<comment type="function">
    <text evidence="9">Catalytic component of the histone acetylase B (HAT-B) complex. Has intrinsic substrate specificity that modifies lysine in recognition sequence GXGKXG. Involved in DNA double-strand break repair.</text>
</comment>
<accession>A0AAJ0FNC1</accession>
<dbReference type="AlphaFoldDB" id="A0AAJ0FNC1"/>
<dbReference type="GeneID" id="85310561"/>
<dbReference type="GO" id="GO:0005737">
    <property type="term" value="C:cytoplasm"/>
    <property type="evidence" value="ECO:0007669"/>
    <property type="project" value="UniProtKB-SubCell"/>
</dbReference>
<proteinExistence type="inferred from homology"/>
<keyword evidence="9" id="KW-0963">Cytoplasm</keyword>
<dbReference type="PIRSF" id="PIRSF038084">
    <property type="entry name" value="HAT-B_cat"/>
    <property type="match status" value="1"/>
</dbReference>
<comment type="caution">
    <text evidence="15">The sequence shown here is derived from an EMBL/GenBank/DDBJ whole genome shotgun (WGS) entry which is preliminary data.</text>
</comment>
<evidence type="ECO:0000259" key="14">
    <source>
        <dbReference type="Pfam" id="PF10394"/>
    </source>
</evidence>
<gene>
    <name evidence="15" type="ORF">QBC33DRAFT_532382</name>
</gene>
<feature type="binding site" evidence="11">
    <location>
        <position position="292"/>
    </location>
    <ligand>
        <name>acetyl-CoA</name>
        <dbReference type="ChEBI" id="CHEBI:57288"/>
    </ligand>
</feature>
<comment type="subunit">
    <text evidence="9">Component of the HAT-B complex composed of at least HAT1 and HAT2. The HAT-B complex binds to histone H4 tail.</text>
</comment>
<keyword evidence="5 9" id="KW-0808">Transferase</keyword>
<evidence type="ECO:0000313" key="15">
    <source>
        <dbReference type="EMBL" id="KAK1769138.1"/>
    </source>
</evidence>